<dbReference type="Proteomes" id="UP000605253">
    <property type="component" value="Unassembled WGS sequence"/>
</dbReference>
<dbReference type="EMBL" id="BMEO01000022">
    <property type="protein sequence ID" value="GGG03207.1"/>
    <property type="molecule type" value="Genomic_DNA"/>
</dbReference>
<organism evidence="2 3">
    <name type="scientific">Marinicella pacifica</name>
    <dbReference type="NCBI Taxonomy" id="1171543"/>
    <lineage>
        <taxon>Bacteria</taxon>
        <taxon>Pseudomonadati</taxon>
        <taxon>Pseudomonadota</taxon>
        <taxon>Gammaproteobacteria</taxon>
        <taxon>Lysobacterales</taxon>
        <taxon>Marinicellaceae</taxon>
        <taxon>Marinicella</taxon>
    </lineage>
</organism>
<gene>
    <name evidence="2" type="ORF">GCM10011365_25480</name>
</gene>
<sequence>MDSLIKIYVQPMKTTTSILFFLLLAFQAFAFTPESGQYWDPEEPGTGYAIEIQDNYLYMTFYVFDEQGFPVWYASGGFLDGNSSYEGLLAYFENGQCLGCYWQESSGEDSGYGYVEIEFLTETTAELTILGVTKTIERFNFFLGDELQKMRGEWQVVIDASQYTDTNTYPYFSDVMLFEQVEVYAGDEMVTGCRSESTVYYHYCTTRALQNNDLAAIYDDEYDELVAVMRDDADYYLAYYLKTGTDQFDGLAYSYRVGSVPDLSIDGFTVRGFRTASKTFVDNGVGPSTANDMSGYDKTLDGQNLAGLARYLPARLGGHEKSAQTTHADSVLDSQAQDRILNTIKKLEQQLQ</sequence>
<proteinExistence type="predicted"/>
<evidence type="ECO:0000313" key="3">
    <source>
        <dbReference type="Proteomes" id="UP000605253"/>
    </source>
</evidence>
<dbReference type="AlphaFoldDB" id="A0A917FS40"/>
<evidence type="ECO:0000313" key="2">
    <source>
        <dbReference type="EMBL" id="GGG03207.1"/>
    </source>
</evidence>
<reference evidence="2" key="2">
    <citation type="submission" date="2020-09" db="EMBL/GenBank/DDBJ databases">
        <authorList>
            <person name="Sun Q."/>
            <person name="Zhou Y."/>
        </authorList>
    </citation>
    <scope>NUCLEOTIDE SEQUENCE</scope>
    <source>
        <strain evidence="2">CGMCC 1.12181</strain>
    </source>
</reference>
<comment type="caution">
    <text evidence="2">The sequence shown here is derived from an EMBL/GenBank/DDBJ whole genome shotgun (WGS) entry which is preliminary data.</text>
</comment>
<evidence type="ECO:0000256" key="1">
    <source>
        <dbReference type="SAM" id="SignalP"/>
    </source>
</evidence>
<name>A0A917FS40_9GAMM</name>
<reference evidence="2" key="1">
    <citation type="journal article" date="2014" name="Int. J. Syst. Evol. Microbiol.">
        <title>Complete genome sequence of Corynebacterium casei LMG S-19264T (=DSM 44701T), isolated from a smear-ripened cheese.</title>
        <authorList>
            <consortium name="US DOE Joint Genome Institute (JGI-PGF)"/>
            <person name="Walter F."/>
            <person name="Albersmeier A."/>
            <person name="Kalinowski J."/>
            <person name="Ruckert C."/>
        </authorList>
    </citation>
    <scope>NUCLEOTIDE SEQUENCE</scope>
    <source>
        <strain evidence="2">CGMCC 1.12181</strain>
    </source>
</reference>
<feature type="chain" id="PRO_5037150893" evidence="1">
    <location>
        <begin position="31"/>
        <end position="352"/>
    </location>
</feature>
<feature type="signal peptide" evidence="1">
    <location>
        <begin position="1"/>
        <end position="30"/>
    </location>
</feature>
<accession>A0A917FS40</accession>
<protein>
    <submittedName>
        <fullName evidence="2">Uncharacterized protein</fullName>
    </submittedName>
</protein>
<keyword evidence="3" id="KW-1185">Reference proteome</keyword>
<keyword evidence="1" id="KW-0732">Signal</keyword>